<feature type="transmembrane region" description="Helical" evidence="1">
    <location>
        <begin position="16"/>
        <end position="33"/>
    </location>
</feature>
<name>A0A1E5GG48_9ENTE</name>
<dbReference type="AlphaFoldDB" id="A0A1E5GG48"/>
<evidence type="ECO:0000256" key="1">
    <source>
        <dbReference type="SAM" id="Phobius"/>
    </source>
</evidence>
<evidence type="ECO:0000313" key="3">
    <source>
        <dbReference type="Proteomes" id="UP000094068"/>
    </source>
</evidence>
<keyword evidence="1" id="KW-1133">Transmembrane helix</keyword>
<dbReference type="EMBL" id="MIJZ01000013">
    <property type="protein sequence ID" value="OEG11601.1"/>
    <property type="molecule type" value="Genomic_DNA"/>
</dbReference>
<gene>
    <name evidence="2" type="ORF">BCR21_09935</name>
</gene>
<keyword evidence="3" id="KW-1185">Reference proteome</keyword>
<keyword evidence="1" id="KW-0472">Membrane</keyword>
<dbReference type="RefSeq" id="WP_069646362.1">
    <property type="nucleotide sequence ID" value="NZ_MIJZ01000013.1"/>
</dbReference>
<evidence type="ECO:0008006" key="4">
    <source>
        <dbReference type="Google" id="ProtNLM"/>
    </source>
</evidence>
<dbReference type="STRING" id="903984.BCR21_09935"/>
<reference evidence="3" key="1">
    <citation type="submission" date="2016-09" db="EMBL/GenBank/DDBJ databases">
        <authorList>
            <person name="Gulvik C.A."/>
        </authorList>
    </citation>
    <scope>NUCLEOTIDE SEQUENCE [LARGE SCALE GENOMIC DNA]</scope>
    <source>
        <strain evidence="3">DSM 23328</strain>
    </source>
</reference>
<keyword evidence="1" id="KW-0812">Transmembrane</keyword>
<accession>A0A1E5GG48</accession>
<proteinExistence type="predicted"/>
<dbReference type="Proteomes" id="UP000094068">
    <property type="component" value="Unassembled WGS sequence"/>
</dbReference>
<dbReference type="OrthoDB" id="2171190at2"/>
<organism evidence="2 3">
    <name type="scientific">Enterococcus ureasiticus</name>
    <dbReference type="NCBI Taxonomy" id="903984"/>
    <lineage>
        <taxon>Bacteria</taxon>
        <taxon>Bacillati</taxon>
        <taxon>Bacillota</taxon>
        <taxon>Bacilli</taxon>
        <taxon>Lactobacillales</taxon>
        <taxon>Enterococcaceae</taxon>
        <taxon>Enterococcus</taxon>
    </lineage>
</organism>
<protein>
    <recommendedName>
        <fullName evidence="4">DUF5057 domain-containing protein</fullName>
    </recommendedName>
</protein>
<sequence>MKKKGQKNKLKKNKKWLLSLVILLVLIGGYFFIGKDKLKASTVVTNGDFRLTAENKWNQEDRKNFAALEWDKVNGLNQSGYQLYQSEDGITWNNRSMKYGKSIRVLNIYPEEPKSNTLKEWMDGLALQAKDGSNLIQVTAVKISEYNANPNVYLKNSQGEYQYDVLMFGSWDHNNRKDLSENGKNETQAYIDSGRGVLFGHDVTNHPMFATFNKLLGTTSVNPPDAPSDVRLGGPEIRVKNDGFLMKYPFEMANEQTLIIPPAHNNLLSNKAIGTTWIMFKEPYTLFNKNFWENETWTMGWYLKTNGNVGMIQTGHSNGASTVDERKIIANTLYNLAQVSLDNFANDQTVKDDVAPELPKLWIRCGKDDEFSIGIDALDNGKEYQWYVEGDTKSNGTKKSDTVKENIVSNIAGYFYEVTDLATSNLEKKVEGYKDSYGRIDPIKYDLYVAPQNDSVSYETRSDFKFLGGKDSSKYIHVLAVDRSNNISQVNSKQVKSLPQYVDFKVERTGDEAKLINLNMDSSLNNRMGSLEILTSKNTVIKNFNTLILPKKWTANENSGTNGSNSYTFMIKDKNDLKTIADFINTLSFSINDPSNQKGEIKINFYENDKDVSAINQATKICWVENIPQKISLKAYDENNNPLPSGDLLLDQKLTINKKEIITQKNIDLYDFIKLVSSKGDHFLPLEWTITNEFQEGRLIYGSRKLTVHSRQVIHNQNDQVVLPKNGFGVFESETRQGRKKKEFSLTMNSTGNNESNFDTTIIRFESNEPLYTFISKVPMNYELVGYVLTTSNGQHQMSASTQTPIQVDVSVNPEIWLTTYIKPVTQNPSVYHWEYKENKLGTINVK</sequence>
<evidence type="ECO:0000313" key="2">
    <source>
        <dbReference type="EMBL" id="OEG11601.1"/>
    </source>
</evidence>
<comment type="caution">
    <text evidence="2">The sequence shown here is derived from an EMBL/GenBank/DDBJ whole genome shotgun (WGS) entry which is preliminary data.</text>
</comment>